<dbReference type="RefSeq" id="WP_076000896.1">
    <property type="nucleotide sequence ID" value="NZ_PKUS01000007.1"/>
</dbReference>
<evidence type="ECO:0000313" key="3">
    <source>
        <dbReference type="Proteomes" id="UP000235005"/>
    </source>
</evidence>
<keyword evidence="1" id="KW-0175">Coiled coil</keyword>
<dbReference type="OrthoDB" id="292170at2"/>
<accession>A0A2N5X4B6</accession>
<sequence length="59" mass="6555">MFGLLKKSPAKKLQAEFEKLSTQAFEAQRNGNIRLYSSLTAEAEEVREKIRELEAAGGA</sequence>
<evidence type="ECO:0008006" key="4">
    <source>
        <dbReference type="Google" id="ProtNLM"/>
    </source>
</evidence>
<evidence type="ECO:0000313" key="2">
    <source>
        <dbReference type="EMBL" id="PLW69336.1"/>
    </source>
</evidence>
<organism evidence="2 3">
    <name type="scientific">Pseudohalioglobus lutimaris</name>
    <dbReference type="NCBI Taxonomy" id="1737061"/>
    <lineage>
        <taxon>Bacteria</taxon>
        <taxon>Pseudomonadati</taxon>
        <taxon>Pseudomonadota</taxon>
        <taxon>Gammaproteobacteria</taxon>
        <taxon>Cellvibrionales</taxon>
        <taxon>Halieaceae</taxon>
        <taxon>Pseudohalioglobus</taxon>
    </lineage>
</organism>
<dbReference type="Proteomes" id="UP000235005">
    <property type="component" value="Unassembled WGS sequence"/>
</dbReference>
<dbReference type="SUPFAM" id="SSF158622">
    <property type="entry name" value="YheA/YmcA-like"/>
    <property type="match status" value="1"/>
</dbReference>
<dbReference type="Pfam" id="PF20027">
    <property type="entry name" value="DUF6435"/>
    <property type="match status" value="1"/>
</dbReference>
<evidence type="ECO:0000256" key="1">
    <source>
        <dbReference type="SAM" id="Coils"/>
    </source>
</evidence>
<gene>
    <name evidence="2" type="ORF">C0039_07320</name>
</gene>
<keyword evidence="3" id="KW-1185">Reference proteome</keyword>
<dbReference type="AlphaFoldDB" id="A0A2N5X4B6"/>
<dbReference type="InterPro" id="IPR023378">
    <property type="entry name" value="YheA/YmcA-like_dom_sf"/>
</dbReference>
<proteinExistence type="predicted"/>
<dbReference type="EMBL" id="PKUS01000007">
    <property type="protein sequence ID" value="PLW69336.1"/>
    <property type="molecule type" value="Genomic_DNA"/>
</dbReference>
<protein>
    <recommendedName>
        <fullName evidence="4">Lacal_2735 family protein</fullName>
    </recommendedName>
</protein>
<name>A0A2N5X4B6_9GAMM</name>
<feature type="coiled-coil region" evidence="1">
    <location>
        <begin position="10"/>
        <end position="56"/>
    </location>
</feature>
<comment type="caution">
    <text evidence="2">The sequence shown here is derived from an EMBL/GenBank/DDBJ whole genome shotgun (WGS) entry which is preliminary data.</text>
</comment>
<dbReference type="InterPro" id="IPR045493">
    <property type="entry name" value="DUF6435"/>
</dbReference>
<dbReference type="NCBIfam" id="NF033487">
    <property type="entry name" value="Lacal_2735_fam"/>
    <property type="match status" value="1"/>
</dbReference>
<reference evidence="2 3" key="1">
    <citation type="submission" date="2018-01" db="EMBL/GenBank/DDBJ databases">
        <title>The draft genome sequence of Halioglobus lutimaris HF004.</title>
        <authorList>
            <person name="Du Z.-J."/>
            <person name="Shi M.-J."/>
        </authorList>
    </citation>
    <scope>NUCLEOTIDE SEQUENCE [LARGE SCALE GENOMIC DNA]</scope>
    <source>
        <strain evidence="2 3">HF004</strain>
    </source>
</reference>